<gene>
    <name evidence="1" type="ORF">AWB69_07530</name>
</gene>
<dbReference type="SUPFAM" id="SSF53187">
    <property type="entry name" value="Zn-dependent exopeptidases"/>
    <property type="match status" value="1"/>
</dbReference>
<accession>A0A158JCK9</accession>
<evidence type="ECO:0000313" key="1">
    <source>
        <dbReference type="EMBL" id="SAL66547.1"/>
    </source>
</evidence>
<organism evidence="1 2">
    <name type="scientific">Caballeronia udeis</name>
    <dbReference type="NCBI Taxonomy" id="1232866"/>
    <lineage>
        <taxon>Bacteria</taxon>
        <taxon>Pseudomonadati</taxon>
        <taxon>Pseudomonadota</taxon>
        <taxon>Betaproteobacteria</taxon>
        <taxon>Burkholderiales</taxon>
        <taxon>Burkholderiaceae</taxon>
        <taxon>Caballeronia</taxon>
    </lineage>
</organism>
<reference evidence="1 2" key="1">
    <citation type="submission" date="2016-01" db="EMBL/GenBank/DDBJ databases">
        <authorList>
            <person name="Oliw E.H."/>
        </authorList>
    </citation>
    <scope>NUCLEOTIDE SEQUENCE [LARGE SCALE GENOMIC DNA]</scope>
    <source>
        <strain evidence="1">LMG 27134</strain>
    </source>
</reference>
<dbReference type="CDD" id="cd06233">
    <property type="entry name" value="M14-like"/>
    <property type="match status" value="1"/>
</dbReference>
<dbReference type="Pfam" id="PF10994">
    <property type="entry name" value="DUF2817"/>
    <property type="match status" value="1"/>
</dbReference>
<proteinExistence type="predicted"/>
<dbReference type="Gene3D" id="3.40.630.10">
    <property type="entry name" value="Zn peptidases"/>
    <property type="match status" value="1"/>
</dbReference>
<protein>
    <recommendedName>
        <fullName evidence="3">DUF2817 domain-containing protein</fullName>
    </recommendedName>
</protein>
<evidence type="ECO:0008006" key="3">
    <source>
        <dbReference type="Google" id="ProtNLM"/>
    </source>
</evidence>
<dbReference type="Proteomes" id="UP000054683">
    <property type="component" value="Unassembled WGS sequence"/>
</dbReference>
<dbReference type="InterPro" id="IPR021259">
    <property type="entry name" value="DUF2817"/>
</dbReference>
<dbReference type="OrthoDB" id="4014363at2"/>
<dbReference type="AlphaFoldDB" id="A0A158JCK9"/>
<sequence length="364" mass="40190">MTRAVHYFSDSYAHARRQFRDAAKLRGAAIESYILEGHRGIAGEELATDVVRIGADDAPNLLVITSATHGVEGYCGSGCQVALLHDDELLERLKPAGVAVLLVHAINPYGFSYWHRTNEDNIDVNRNFIDFDKDAPVNVRYAELEAHLIPAAWPPSAENEAFLTDYAARQGHAIYANAVGGGQYSSATGMFHGGTFQTWSNRTARRILRQYGAAAERLGWIDVHTGLGPSGHCEKVFVGDMSEYERARAWWGADVFAPLKGDSVMFEIEGPLVSIPKQECPDAESTTIALEYGTIPFEEMLTGLRGDHWLRRHPDADEALKVGIKRGILDGFYTNDDEWKASVLAQFRVAVLQAVQGLQDRTRG</sequence>
<evidence type="ECO:0000313" key="2">
    <source>
        <dbReference type="Proteomes" id="UP000054683"/>
    </source>
</evidence>
<dbReference type="EMBL" id="FCOK02000079">
    <property type="protein sequence ID" value="SAL66547.1"/>
    <property type="molecule type" value="Genomic_DNA"/>
</dbReference>
<name>A0A158JCK9_9BURK</name>
<dbReference type="RefSeq" id="WP_062091684.1">
    <property type="nucleotide sequence ID" value="NZ_FCOK02000079.1"/>
</dbReference>